<sequence length="68" mass="7566">MDNYKDHSKVFLLPTRVAKHLQHKPAAAMTLIIIRENKALTFSGCKIKIPTTKEAQGMLNSANISTTQ</sequence>
<evidence type="ECO:0000313" key="2">
    <source>
        <dbReference type="Proteomes" id="UP001054252"/>
    </source>
</evidence>
<dbReference type="EMBL" id="BPVZ01000008">
    <property type="protein sequence ID" value="GKU94534.1"/>
    <property type="molecule type" value="Genomic_DNA"/>
</dbReference>
<proteinExistence type="predicted"/>
<dbReference type="Proteomes" id="UP001054252">
    <property type="component" value="Unassembled WGS sequence"/>
</dbReference>
<dbReference type="AlphaFoldDB" id="A0AAV5I888"/>
<keyword evidence="2" id="KW-1185">Reference proteome</keyword>
<name>A0AAV5I888_9ROSI</name>
<reference evidence="1 2" key="1">
    <citation type="journal article" date="2021" name="Commun. Biol.">
        <title>The genome of Shorea leprosula (Dipterocarpaceae) highlights the ecological relevance of drought in aseasonal tropical rainforests.</title>
        <authorList>
            <person name="Ng K.K.S."/>
            <person name="Kobayashi M.J."/>
            <person name="Fawcett J.A."/>
            <person name="Hatakeyama M."/>
            <person name="Paape T."/>
            <person name="Ng C.H."/>
            <person name="Ang C.C."/>
            <person name="Tnah L.H."/>
            <person name="Lee C.T."/>
            <person name="Nishiyama T."/>
            <person name="Sese J."/>
            <person name="O'Brien M.J."/>
            <person name="Copetti D."/>
            <person name="Mohd Noor M.I."/>
            <person name="Ong R.C."/>
            <person name="Putra M."/>
            <person name="Sireger I.Z."/>
            <person name="Indrioko S."/>
            <person name="Kosugi Y."/>
            <person name="Izuno A."/>
            <person name="Isagi Y."/>
            <person name="Lee S.L."/>
            <person name="Shimizu K.K."/>
        </authorList>
    </citation>
    <scope>NUCLEOTIDE SEQUENCE [LARGE SCALE GENOMIC DNA]</scope>
    <source>
        <strain evidence="1">214</strain>
    </source>
</reference>
<accession>A0AAV5I888</accession>
<protein>
    <submittedName>
        <fullName evidence="1">Uncharacterized protein</fullName>
    </submittedName>
</protein>
<evidence type="ECO:0000313" key="1">
    <source>
        <dbReference type="EMBL" id="GKU94534.1"/>
    </source>
</evidence>
<organism evidence="1 2">
    <name type="scientific">Rubroshorea leprosula</name>
    <dbReference type="NCBI Taxonomy" id="152421"/>
    <lineage>
        <taxon>Eukaryota</taxon>
        <taxon>Viridiplantae</taxon>
        <taxon>Streptophyta</taxon>
        <taxon>Embryophyta</taxon>
        <taxon>Tracheophyta</taxon>
        <taxon>Spermatophyta</taxon>
        <taxon>Magnoliopsida</taxon>
        <taxon>eudicotyledons</taxon>
        <taxon>Gunneridae</taxon>
        <taxon>Pentapetalae</taxon>
        <taxon>rosids</taxon>
        <taxon>malvids</taxon>
        <taxon>Malvales</taxon>
        <taxon>Dipterocarpaceae</taxon>
        <taxon>Rubroshorea</taxon>
    </lineage>
</organism>
<gene>
    <name evidence="1" type="ORF">SLEP1_g8013</name>
</gene>
<comment type="caution">
    <text evidence="1">The sequence shown here is derived from an EMBL/GenBank/DDBJ whole genome shotgun (WGS) entry which is preliminary data.</text>
</comment>